<evidence type="ECO:0000313" key="2">
    <source>
        <dbReference type="Proteomes" id="UP000054874"/>
    </source>
</evidence>
<dbReference type="STRING" id="290052.ASU35_16235"/>
<gene>
    <name evidence="1" type="ORF">ASU35_16235</name>
</gene>
<dbReference type="EMBL" id="LNAM01000220">
    <property type="protein sequence ID" value="KSV57432.1"/>
    <property type="molecule type" value="Genomic_DNA"/>
</dbReference>
<organism evidence="1 2">
    <name type="scientific">Acetivibrio ethanolgignens</name>
    <dbReference type="NCBI Taxonomy" id="290052"/>
    <lineage>
        <taxon>Bacteria</taxon>
        <taxon>Bacillati</taxon>
        <taxon>Bacillota</taxon>
        <taxon>Clostridia</taxon>
        <taxon>Eubacteriales</taxon>
        <taxon>Oscillospiraceae</taxon>
        <taxon>Acetivibrio</taxon>
    </lineage>
</organism>
<protein>
    <submittedName>
        <fullName evidence="1">Uncharacterized protein</fullName>
    </submittedName>
</protein>
<name>A0A0V8QA26_9FIRM</name>
<proteinExistence type="predicted"/>
<comment type="caution">
    <text evidence="1">The sequence shown here is derived from an EMBL/GenBank/DDBJ whole genome shotgun (WGS) entry which is preliminary data.</text>
</comment>
<dbReference type="RefSeq" id="WP_058354327.1">
    <property type="nucleotide sequence ID" value="NZ_CABMMD010000220.1"/>
</dbReference>
<reference evidence="1 2" key="1">
    <citation type="submission" date="2015-11" db="EMBL/GenBank/DDBJ databases">
        <title>Butyribacter intestini gen. nov., sp. nov., a butyric acid-producing bacterium of the family Lachnospiraceae isolated from the human faeces.</title>
        <authorList>
            <person name="Zou Y."/>
            <person name="Xue W."/>
            <person name="Luo G."/>
            <person name="Lv M."/>
        </authorList>
    </citation>
    <scope>NUCLEOTIDE SEQUENCE [LARGE SCALE GENOMIC DNA]</scope>
    <source>
        <strain evidence="1 2">ACET-33324</strain>
    </source>
</reference>
<accession>A0A0V8QA26</accession>
<sequence length="143" mass="15810">MKNITAEQLEILLLTKAMSDNIGRVERWACLDDVVDELLMDGAIDREEYLTSIMELTQLGLISSDIESEEDIEMSEAVGFEIAGVTKEGLAYIDSLYADTTVKDKVAAFFDKFNEVCNKINENGAVKLLGTTIVPILSLLTQL</sequence>
<evidence type="ECO:0000313" key="1">
    <source>
        <dbReference type="EMBL" id="KSV57432.1"/>
    </source>
</evidence>
<keyword evidence="2" id="KW-1185">Reference proteome</keyword>
<dbReference type="Proteomes" id="UP000054874">
    <property type="component" value="Unassembled WGS sequence"/>
</dbReference>
<dbReference type="AlphaFoldDB" id="A0A0V8QA26"/>